<dbReference type="FunFam" id="3.40.50.1980:FF:000002">
    <property type="entry name" value="Histidinol dehydrogenase, chloroplastic"/>
    <property type="match status" value="1"/>
</dbReference>
<name>A0A8T7M1R2_9CHLR</name>
<dbReference type="InterPro" id="IPR022695">
    <property type="entry name" value="Histidinol_DH_monofunct"/>
</dbReference>
<feature type="binding site" evidence="12 16">
    <location>
        <position position="261"/>
    </location>
    <ligand>
        <name>Zn(2+)</name>
        <dbReference type="ChEBI" id="CHEBI:29105"/>
    </ligand>
</feature>
<evidence type="ECO:0000256" key="1">
    <source>
        <dbReference type="ARBA" id="ARBA00003850"/>
    </source>
</evidence>
<dbReference type="SUPFAM" id="SSF53720">
    <property type="entry name" value="ALDH-like"/>
    <property type="match status" value="1"/>
</dbReference>
<dbReference type="AlphaFoldDB" id="A0A8T7M1R2"/>
<comment type="cofactor">
    <cofactor evidence="12 16">
        <name>Zn(2+)</name>
        <dbReference type="ChEBI" id="CHEBI:29105"/>
    </cofactor>
    <text evidence="12 16">Binds 1 zinc ion per subunit.</text>
</comment>
<protein>
    <recommendedName>
        <fullName evidence="4 12">Histidinol dehydrogenase</fullName>
        <shortName evidence="12">HDH</shortName>
        <ecNumber evidence="4 12">1.1.1.23</ecNumber>
    </recommendedName>
</protein>
<sequence>MQPVRLSEVDPETLKRIKQRAAGEFGKVSEQARAIMQEVRERGDAALRDFTARFDGVQLESLEVSREEIEQGLREASPELVEAFKFAIDNIRKFHRTHVTAEEEHVETVPGVEVWRVWRSIERVGLYVPGGRAPLPSSLLMTAIPAEIAGCDEIIVCTPPNKEGKIHYSILAAVAVLNLPNLRLFKVGGAHAIAAMAYGTESIPKTYKIFGAGNPYVTAAKVLAFSEGMVSIDMPAGPSEVLIIADASANPAYVAADFLSQAEHADDSSAVLLTTSPKLAIAVAAEVRRQLPLLSTADRASNSLEQYGMIGIVETIEQAIEFANDYAPEHLEVCTENVDEVLPKLRNAGTIFVGNFTPEPSGDYVSGLNHVLPTGANTKMFGPLSVESFGKKMQMQRMTAEGLANLRKAAEVMAAAEGLPAHGRAINIRFEDEQH</sequence>
<evidence type="ECO:0000256" key="7">
    <source>
        <dbReference type="ARBA" id="ARBA00022833"/>
    </source>
</evidence>
<dbReference type="Proteomes" id="UP000521676">
    <property type="component" value="Unassembled WGS sequence"/>
</dbReference>
<dbReference type="InterPro" id="IPR016161">
    <property type="entry name" value="Ald_DH/histidinol_DH"/>
</dbReference>
<dbReference type="Gene3D" id="3.40.50.1980">
    <property type="entry name" value="Nitrogenase molybdenum iron protein domain"/>
    <property type="match status" value="2"/>
</dbReference>
<evidence type="ECO:0000256" key="15">
    <source>
        <dbReference type="PIRSR" id="PIRSR000099-3"/>
    </source>
</evidence>
<keyword evidence="10 12" id="KW-0368">Histidine biosynthesis</keyword>
<dbReference type="InterPro" id="IPR001692">
    <property type="entry name" value="Histidinol_DH_CS"/>
</dbReference>
<evidence type="ECO:0000256" key="5">
    <source>
        <dbReference type="ARBA" id="ARBA00022605"/>
    </source>
</evidence>
<evidence type="ECO:0000313" key="21">
    <source>
        <dbReference type="Proteomes" id="UP001431572"/>
    </source>
</evidence>
<evidence type="ECO:0000256" key="9">
    <source>
        <dbReference type="ARBA" id="ARBA00023027"/>
    </source>
</evidence>
<feature type="active site" description="Proton acceptor" evidence="12 14">
    <location>
        <position position="329"/>
    </location>
</feature>
<evidence type="ECO:0000256" key="12">
    <source>
        <dbReference type="HAMAP-Rule" id="MF_01024"/>
    </source>
</evidence>
<feature type="binding site" evidence="12 15">
    <location>
        <position position="261"/>
    </location>
    <ligand>
        <name>substrate</name>
    </ligand>
</feature>
<evidence type="ECO:0000256" key="17">
    <source>
        <dbReference type="RuleBase" id="RU004175"/>
    </source>
</evidence>
<dbReference type="PIRSF" id="PIRSF000099">
    <property type="entry name" value="Histidinol_dh"/>
    <property type="match status" value="1"/>
</dbReference>
<feature type="binding site" evidence="12 15">
    <location>
        <position position="330"/>
    </location>
    <ligand>
        <name>substrate</name>
    </ligand>
</feature>
<dbReference type="FunFam" id="3.40.50.1980:FF:000001">
    <property type="entry name" value="Histidinol dehydrogenase"/>
    <property type="match status" value="1"/>
</dbReference>
<feature type="binding site" evidence="12 15">
    <location>
        <position position="417"/>
    </location>
    <ligand>
        <name>substrate</name>
    </ligand>
</feature>
<keyword evidence="5 12" id="KW-0028">Amino-acid biosynthesis</keyword>
<evidence type="ECO:0000313" key="20">
    <source>
        <dbReference type="Proteomes" id="UP000521676"/>
    </source>
</evidence>
<dbReference type="EMBL" id="CP128399">
    <property type="protein sequence ID" value="WJW65527.1"/>
    <property type="molecule type" value="Genomic_DNA"/>
</dbReference>
<evidence type="ECO:0000256" key="14">
    <source>
        <dbReference type="PIRSR" id="PIRSR000099-1"/>
    </source>
</evidence>
<evidence type="ECO:0000256" key="16">
    <source>
        <dbReference type="PIRSR" id="PIRSR000099-4"/>
    </source>
</evidence>
<feature type="binding site" evidence="12 16">
    <location>
        <position position="363"/>
    </location>
    <ligand>
        <name>Zn(2+)</name>
        <dbReference type="ChEBI" id="CHEBI:29105"/>
    </ligand>
</feature>
<evidence type="ECO:0000256" key="6">
    <source>
        <dbReference type="ARBA" id="ARBA00022723"/>
    </source>
</evidence>
<dbReference type="Pfam" id="PF00815">
    <property type="entry name" value="Histidinol_dh"/>
    <property type="match status" value="1"/>
</dbReference>
<dbReference type="PRINTS" id="PR00083">
    <property type="entry name" value="HOLDHDRGNASE"/>
</dbReference>
<evidence type="ECO:0000256" key="10">
    <source>
        <dbReference type="ARBA" id="ARBA00023102"/>
    </source>
</evidence>
<dbReference type="EMBL" id="JACATZ010000001">
    <property type="protein sequence ID" value="NWJ46149.1"/>
    <property type="molecule type" value="Genomic_DNA"/>
</dbReference>
<accession>A0A8T7M1R2</accession>
<dbReference type="InterPro" id="IPR012131">
    <property type="entry name" value="Hstdl_DH"/>
</dbReference>
<keyword evidence="21" id="KW-1185">Reference proteome</keyword>
<proteinExistence type="inferred from homology"/>
<organism evidence="18 20">
    <name type="scientific">Candidatus Chlorohelix allophototropha</name>
    <dbReference type="NCBI Taxonomy" id="3003348"/>
    <lineage>
        <taxon>Bacteria</taxon>
        <taxon>Bacillati</taxon>
        <taxon>Chloroflexota</taxon>
        <taxon>Chloroflexia</taxon>
        <taxon>Candidatus Chloroheliales</taxon>
        <taxon>Candidatus Chloroheliaceae</taxon>
        <taxon>Candidatus Chlorohelix</taxon>
    </lineage>
</organism>
<feature type="binding site" evidence="12 15">
    <location>
        <position position="239"/>
    </location>
    <ligand>
        <name>substrate</name>
    </ligand>
</feature>
<evidence type="ECO:0000256" key="2">
    <source>
        <dbReference type="ARBA" id="ARBA00004940"/>
    </source>
</evidence>
<keyword evidence="6 12" id="KW-0479">Metal-binding</keyword>
<evidence type="ECO:0000256" key="3">
    <source>
        <dbReference type="ARBA" id="ARBA00010178"/>
    </source>
</evidence>
<feature type="binding site" evidence="12 15">
    <location>
        <position position="422"/>
    </location>
    <ligand>
        <name>substrate</name>
    </ligand>
</feature>
<comment type="function">
    <text evidence="1 12">Catalyzes the sequential NAD-dependent oxidations of L-histidinol to L-histidinaldehyde and then to L-histidine.</text>
</comment>
<keyword evidence="8 12" id="KW-0560">Oxidoreductase</keyword>
<dbReference type="HAMAP" id="MF_01024">
    <property type="entry name" value="HisD"/>
    <property type="match status" value="1"/>
</dbReference>
<dbReference type="Gene3D" id="1.20.5.1300">
    <property type="match status" value="1"/>
</dbReference>
<comment type="caution">
    <text evidence="12">Lacks conserved residue(s) required for the propagation of feature annotation.</text>
</comment>
<evidence type="ECO:0000313" key="18">
    <source>
        <dbReference type="EMBL" id="NWJ46149.1"/>
    </source>
</evidence>
<dbReference type="Proteomes" id="UP001431572">
    <property type="component" value="Chromosome 1"/>
</dbReference>
<dbReference type="CDD" id="cd06572">
    <property type="entry name" value="Histidinol_dh"/>
    <property type="match status" value="1"/>
</dbReference>
<evidence type="ECO:0000256" key="13">
    <source>
        <dbReference type="PIRNR" id="PIRNR000099"/>
    </source>
</evidence>
<reference evidence="18 20" key="1">
    <citation type="submission" date="2020-06" db="EMBL/GenBank/DDBJ databases">
        <title>Anoxygenic phototrophic Chloroflexota member uses a Type I reaction center.</title>
        <authorList>
            <person name="Tsuji J.M."/>
            <person name="Shaw N.A."/>
            <person name="Nagashima S."/>
            <person name="Venkiteswaran J."/>
            <person name="Schiff S.L."/>
            <person name="Hanada S."/>
            <person name="Tank M."/>
            <person name="Neufeld J.D."/>
        </authorList>
    </citation>
    <scope>NUCLEOTIDE SEQUENCE [LARGE SCALE GENOMIC DNA]</scope>
    <source>
        <strain evidence="18">L227-S17</strain>
    </source>
</reference>
<feature type="binding site" evidence="12 15">
    <location>
        <position position="264"/>
    </location>
    <ligand>
        <name>substrate</name>
    </ligand>
</feature>
<comment type="catalytic activity">
    <reaction evidence="11 12">
        <text>L-histidinol + 2 NAD(+) + H2O = L-histidine + 2 NADH + 3 H(+)</text>
        <dbReference type="Rhea" id="RHEA:20641"/>
        <dbReference type="ChEBI" id="CHEBI:15377"/>
        <dbReference type="ChEBI" id="CHEBI:15378"/>
        <dbReference type="ChEBI" id="CHEBI:57540"/>
        <dbReference type="ChEBI" id="CHEBI:57595"/>
        <dbReference type="ChEBI" id="CHEBI:57699"/>
        <dbReference type="ChEBI" id="CHEBI:57945"/>
        <dbReference type="EC" id="1.1.1.23"/>
    </reaction>
</comment>
<feature type="binding site" evidence="12 16">
    <location>
        <position position="422"/>
    </location>
    <ligand>
        <name>Zn(2+)</name>
        <dbReference type="ChEBI" id="CHEBI:29105"/>
    </ligand>
</feature>
<dbReference type="GO" id="GO:0004399">
    <property type="term" value="F:histidinol dehydrogenase activity"/>
    <property type="evidence" value="ECO:0007669"/>
    <property type="project" value="UniProtKB-UniRule"/>
</dbReference>
<feature type="binding site" evidence="12 16">
    <location>
        <position position="264"/>
    </location>
    <ligand>
        <name>Zn(2+)</name>
        <dbReference type="ChEBI" id="CHEBI:29105"/>
    </ligand>
</feature>
<evidence type="ECO:0000256" key="4">
    <source>
        <dbReference type="ARBA" id="ARBA00012965"/>
    </source>
</evidence>
<feature type="active site" description="Proton acceptor" evidence="12 14">
    <location>
        <position position="330"/>
    </location>
</feature>
<dbReference type="EC" id="1.1.1.23" evidence="4 12"/>
<keyword evidence="7 12" id="KW-0862">Zinc</keyword>
<evidence type="ECO:0000313" key="19">
    <source>
        <dbReference type="EMBL" id="WJW65527.1"/>
    </source>
</evidence>
<keyword evidence="9 12" id="KW-0520">NAD</keyword>
<comment type="pathway">
    <text evidence="2 12">Amino-acid biosynthesis; L-histidine biosynthesis; L-histidine from 5-phospho-alpha-D-ribose 1-diphosphate: step 9/9.</text>
</comment>
<dbReference type="GO" id="GO:0051287">
    <property type="term" value="F:NAD binding"/>
    <property type="evidence" value="ECO:0007669"/>
    <property type="project" value="InterPro"/>
</dbReference>
<dbReference type="GO" id="GO:0005829">
    <property type="term" value="C:cytosol"/>
    <property type="evidence" value="ECO:0007669"/>
    <property type="project" value="TreeGrafter"/>
</dbReference>
<comment type="similarity">
    <text evidence="3 12 13 17">Belongs to the histidinol dehydrogenase family.</text>
</comment>
<dbReference type="PANTHER" id="PTHR21256:SF2">
    <property type="entry name" value="HISTIDINE BIOSYNTHESIS TRIFUNCTIONAL PROTEIN"/>
    <property type="match status" value="1"/>
</dbReference>
<dbReference type="NCBIfam" id="TIGR00069">
    <property type="entry name" value="hisD"/>
    <property type="match status" value="1"/>
</dbReference>
<evidence type="ECO:0000256" key="11">
    <source>
        <dbReference type="ARBA" id="ARBA00049489"/>
    </source>
</evidence>
<dbReference type="GO" id="GO:0000105">
    <property type="term" value="P:L-histidine biosynthetic process"/>
    <property type="evidence" value="ECO:0007669"/>
    <property type="project" value="UniProtKB-UniRule"/>
</dbReference>
<feature type="binding site" evidence="12 15">
    <location>
        <position position="363"/>
    </location>
    <ligand>
        <name>substrate</name>
    </ligand>
</feature>
<dbReference type="RefSeq" id="WP_341467411.1">
    <property type="nucleotide sequence ID" value="NZ_CP128399.1"/>
</dbReference>
<evidence type="ECO:0000256" key="8">
    <source>
        <dbReference type="ARBA" id="ARBA00023002"/>
    </source>
</evidence>
<reference evidence="19" key="2">
    <citation type="journal article" date="2024" name="Nature">
        <title>Anoxygenic phototroph of the Chloroflexota uses a type I reaction centre.</title>
        <authorList>
            <person name="Tsuji J.M."/>
            <person name="Shaw N.A."/>
            <person name="Nagashima S."/>
            <person name="Venkiteswaran J.J."/>
            <person name="Schiff S.L."/>
            <person name="Watanabe T."/>
            <person name="Fukui M."/>
            <person name="Hanada S."/>
            <person name="Tank M."/>
            <person name="Neufeld J.D."/>
        </authorList>
    </citation>
    <scope>NUCLEOTIDE SEQUENCE</scope>
    <source>
        <strain evidence="19">L227-S17</strain>
    </source>
</reference>
<dbReference type="GO" id="GO:0008270">
    <property type="term" value="F:zinc ion binding"/>
    <property type="evidence" value="ECO:0007669"/>
    <property type="project" value="UniProtKB-UniRule"/>
</dbReference>
<gene>
    <name evidence="12 18" type="primary">hisD</name>
    <name evidence="18" type="ORF">HXX08_09745</name>
    <name evidence="19" type="ORF">OZ401_001293</name>
</gene>
<dbReference type="PROSITE" id="PS00611">
    <property type="entry name" value="HISOL_DEHYDROGENASE"/>
    <property type="match status" value="1"/>
</dbReference>
<dbReference type="PANTHER" id="PTHR21256">
    <property type="entry name" value="HISTIDINOL DEHYDROGENASE HDH"/>
    <property type="match status" value="1"/>
</dbReference>